<reference evidence="1 2" key="1">
    <citation type="submission" date="2017-03" db="EMBL/GenBank/DDBJ databases">
        <title>Genomes of endolithic fungi from Antarctica.</title>
        <authorList>
            <person name="Coleine C."/>
            <person name="Masonjones S."/>
            <person name="Stajich J.E."/>
        </authorList>
    </citation>
    <scope>NUCLEOTIDE SEQUENCE [LARGE SCALE GENOMIC DNA]</scope>
    <source>
        <strain evidence="1 2">CCFEE 5187</strain>
    </source>
</reference>
<evidence type="ECO:0008006" key="3">
    <source>
        <dbReference type="Google" id="ProtNLM"/>
    </source>
</evidence>
<comment type="caution">
    <text evidence="1">The sequence shown here is derived from an EMBL/GenBank/DDBJ whole genome shotgun (WGS) entry which is preliminary data.</text>
</comment>
<sequence length="353" mass="40437">MVTTAPPERRSRHWIQEKVAKLDPYKDYELIYRLTNTFGLSDFVNNLVYALTFPNFVVTPQGAEVVWRKDGGKVRGKGSNRVEQTENNNMLWWYYGPSNVKTQKAVDRLNSLHEYWEKQYPGNFSGNTDFVYTAAFSAVLMHRLRLRLGLSGISEKEQIASHLFWQGMCKLFKKAGPDGKVNVDLHDFPESFDGCIKYCEDFENLPKEGTEQGHLIAVGIYEQFAFRYFPPMLRWFGYAMPVALSLPTTLATHKVKPVNPVLKAFIVWLVGTMFWITSFFPDPKVSYVEEMEGRTREEKIAREKSLSAMDRNFAPYFAGKHGNDWAGMTCPYHQAMSKGLDAPSTKYGAAPAW</sequence>
<accession>A0A4U0XIT2</accession>
<organism evidence="1 2">
    <name type="scientific">Cryomyces minteri</name>
    <dbReference type="NCBI Taxonomy" id="331657"/>
    <lineage>
        <taxon>Eukaryota</taxon>
        <taxon>Fungi</taxon>
        <taxon>Dikarya</taxon>
        <taxon>Ascomycota</taxon>
        <taxon>Pezizomycotina</taxon>
        <taxon>Dothideomycetes</taxon>
        <taxon>Dothideomycetes incertae sedis</taxon>
        <taxon>Cryomyces</taxon>
    </lineage>
</organism>
<name>A0A4U0XIT2_9PEZI</name>
<proteinExistence type="predicted"/>
<dbReference type="AlphaFoldDB" id="A0A4U0XIT2"/>
<protein>
    <recommendedName>
        <fullName evidence="3">ER-bound oxygenase mpaB/mpaB'/Rubber oxygenase catalytic domain-containing protein</fullName>
    </recommendedName>
</protein>
<gene>
    <name evidence="1" type="ORF">B0A49_03006</name>
</gene>
<dbReference type="OrthoDB" id="2821871at2759"/>
<evidence type="ECO:0000313" key="1">
    <source>
        <dbReference type="EMBL" id="TKA76077.1"/>
    </source>
</evidence>
<dbReference type="Proteomes" id="UP000308768">
    <property type="component" value="Unassembled WGS sequence"/>
</dbReference>
<dbReference type="EMBL" id="NAJN01000256">
    <property type="protein sequence ID" value="TKA76077.1"/>
    <property type="molecule type" value="Genomic_DNA"/>
</dbReference>
<dbReference type="STRING" id="331657.A0A4U0XIT2"/>
<evidence type="ECO:0000313" key="2">
    <source>
        <dbReference type="Proteomes" id="UP000308768"/>
    </source>
</evidence>
<keyword evidence="2" id="KW-1185">Reference proteome</keyword>